<dbReference type="PANTHER" id="PTHR41878:SF1">
    <property type="entry name" value="TNPR PROTEIN"/>
    <property type="match status" value="1"/>
</dbReference>
<dbReference type="InterPro" id="IPR024047">
    <property type="entry name" value="MM3350-like_sf"/>
</dbReference>
<gene>
    <name evidence="3" type="ORF">RGF97_15215</name>
</gene>
<accession>A0ABY9RYG6</accession>
<protein>
    <submittedName>
        <fullName evidence="3">Plasmid pRiA4b ORF-3 family protein</fullName>
    </submittedName>
</protein>
<evidence type="ECO:0000259" key="2">
    <source>
        <dbReference type="Pfam" id="PF07929"/>
    </source>
</evidence>
<dbReference type="Gene3D" id="3.10.290.30">
    <property type="entry name" value="MM3350-like"/>
    <property type="match status" value="1"/>
</dbReference>
<proteinExistence type="predicted"/>
<reference evidence="3 4" key="1">
    <citation type="submission" date="2023-09" db="EMBL/GenBank/DDBJ databases">
        <title>Complete genome of Streptomyces roseicoloratus T14.</title>
        <authorList>
            <person name="Bashizi T."/>
            <person name="Kim M.-J."/>
            <person name="Lee G."/>
            <person name="Tagele S.B."/>
            <person name="Shin J.-H."/>
        </authorList>
    </citation>
    <scope>NUCLEOTIDE SEQUENCE [LARGE SCALE GENOMIC DNA]</scope>
    <source>
        <strain evidence="3 4">T14</strain>
    </source>
</reference>
<feature type="region of interest" description="Disordered" evidence="1">
    <location>
        <begin position="216"/>
        <end position="235"/>
    </location>
</feature>
<dbReference type="PANTHER" id="PTHR41878">
    <property type="entry name" value="LEXA REPRESSOR-RELATED"/>
    <property type="match status" value="1"/>
</dbReference>
<keyword evidence="4" id="KW-1185">Reference proteome</keyword>
<evidence type="ECO:0000313" key="4">
    <source>
        <dbReference type="Proteomes" id="UP001250858"/>
    </source>
</evidence>
<organism evidence="3 4">
    <name type="scientific">Streptomyces roseicoloratus</name>
    <dbReference type="NCBI Taxonomy" id="2508722"/>
    <lineage>
        <taxon>Bacteria</taxon>
        <taxon>Bacillati</taxon>
        <taxon>Actinomycetota</taxon>
        <taxon>Actinomycetes</taxon>
        <taxon>Kitasatosporales</taxon>
        <taxon>Streptomycetaceae</taxon>
        <taxon>Streptomyces</taxon>
    </lineage>
</organism>
<dbReference type="Proteomes" id="UP001250858">
    <property type="component" value="Chromosome"/>
</dbReference>
<name>A0ABY9RYG6_9ACTN</name>
<feature type="domain" description="Plasmid pRiA4b Orf3-like" evidence="2">
    <location>
        <begin position="14"/>
        <end position="177"/>
    </location>
</feature>
<dbReference type="InterPro" id="IPR012912">
    <property type="entry name" value="Plasmid_pRiA4b_Orf3-like"/>
</dbReference>
<dbReference type="SUPFAM" id="SSF159941">
    <property type="entry name" value="MM3350-like"/>
    <property type="match status" value="1"/>
</dbReference>
<sequence>MTVQRSSAERTPSVHQLKVGLEGMKPPVWRRLVVPSDVTLGSLHDVIQGAFGWEDMHLHAFEDRSGGRYAAPEDLDMPVFDEEEATLADVLPRTGDRMDYTYDFGDDWLHRITVEAVRPAQEGEGTYAVCAGGRRAMPAAEDLGGVWGLAELLDRYADGERPKPAVVRDGGKEWVEYDGLHDEVLAGLYEEGFDPASFEPAALTGELAQVPLRRLAGPRKKRRGGPGARQIPPGTYRCECGDLHPVSGGTRPLAGDDGADEELSLSDVLGAVGLRLPAVRLPDEAELARAVREVPAFMAAVRLGRWCGGGQELTPKGLLRPKLARQAVDEAELWRIDPDEWGDAEERAARLAKVRSAADMELVDLPWEWALNCGFIEVDGNRAYAGDELPDQDDDTALLHDWQEAVAGAAVELSLTFPEMDGPFGALSPLRELTDGAPPLVFLMLLATYGLPDGEWLDVADFLTDGMEGLPEGPARRLVWALLTEQYDDTAGTLELFGAAEREGHEPPAADVALAVLFDGLHGGGGGTPPVGRFRLTALGRSGLRTLLVAAGAPAPVIGSLAQADARALLAALDSYPSEADAAAEIAGWLAARSPADAAVQVVDACAGTGPADALRRLQAPRVLAAVLEADRAGRAKAVLLKAAVSRVAGCSHVAASMLRRVGEPAAGEEPWGLEWMLVDGVLPFVAAGEQALRERLLAGPEKGKRPLDQLTERADDLWRARHPHTDEVLGALANAVKPVDKALAERLRKAAFKVGSAGNTSTTGSAE</sequence>
<dbReference type="Pfam" id="PF07929">
    <property type="entry name" value="PRiA4_ORF3"/>
    <property type="match status" value="1"/>
</dbReference>
<dbReference type="EMBL" id="CP133762">
    <property type="protein sequence ID" value="WMX45930.1"/>
    <property type="molecule type" value="Genomic_DNA"/>
</dbReference>
<evidence type="ECO:0000256" key="1">
    <source>
        <dbReference type="SAM" id="MobiDB-lite"/>
    </source>
</evidence>
<dbReference type="RefSeq" id="WP_309548715.1">
    <property type="nucleotide sequence ID" value="NZ_CP133762.1"/>
</dbReference>
<evidence type="ECO:0000313" key="3">
    <source>
        <dbReference type="EMBL" id="WMX45930.1"/>
    </source>
</evidence>